<dbReference type="GO" id="GO:0005802">
    <property type="term" value="C:trans-Golgi network"/>
    <property type="evidence" value="ECO:0007669"/>
    <property type="project" value="TreeGrafter"/>
</dbReference>
<dbReference type="InterPro" id="IPR005373">
    <property type="entry name" value="PHAF1"/>
</dbReference>
<evidence type="ECO:0000256" key="2">
    <source>
        <dbReference type="SAM" id="MobiDB-lite"/>
    </source>
</evidence>
<gene>
    <name evidence="3" type="ORF">PV06_05660</name>
</gene>
<dbReference type="Pfam" id="PF03676">
    <property type="entry name" value="PHAF1"/>
    <property type="match status" value="2"/>
</dbReference>
<sequence length="515" mass="56974">MEPSAKLALQIQPERGIGWITLGSSLHSVLTRLKASPQTYCSIDLSYSAAQPITSPIILNLPYNGLRLRFDGPDQRLRLIEVLDFSAVTLVYKNTDLVRRAKSTDGTNPEEGPTTLGPTFRHIYSRLFGPTYAGEYLPPEQGRSAGTYILSYPGLAFNFPIKHQSWSEKVDFVSILSSNATGPAVSMAIFSGSSWTEARSTLYTKSPTYPRLSLLIGKSAETIADEIEEVKVLGGSKIEFVRRNTPSFTLTLSEATPQDVVAELGPPDAVYRKSDRRISIHATGKPSNRRLPSMSPALDPQALDTDQSSMQSYTEDSDVEPELDEERNNGSSDECFYNYFNHGFDILISSPAPRSLPFPGTSNTETSKSFSTQLVATKIFLHGNIPGSFSFNRHRRCRWTIHTSDEGQEQVLTSEMRFSDVSSTLKQIWHGTYRNEDEEKQMQRGMVLNRGWEQSPESSIELLGDLEESPTRGQGLGSGSAEVIGNGMSNTELFGFPGMLFEVLKNDAISCLTVF</sequence>
<dbReference type="Proteomes" id="UP000053342">
    <property type="component" value="Unassembled WGS sequence"/>
</dbReference>
<reference evidence="3 4" key="1">
    <citation type="submission" date="2015-01" db="EMBL/GenBank/DDBJ databases">
        <title>The Genome Sequence of Exophiala oligosperma CBS72588.</title>
        <authorList>
            <consortium name="The Broad Institute Genomics Platform"/>
            <person name="Cuomo C."/>
            <person name="de Hoog S."/>
            <person name="Gorbushina A."/>
            <person name="Stielow B."/>
            <person name="Teixiera M."/>
            <person name="Abouelleil A."/>
            <person name="Chapman S.B."/>
            <person name="Priest M."/>
            <person name="Young S.K."/>
            <person name="Wortman J."/>
            <person name="Nusbaum C."/>
            <person name="Birren B."/>
        </authorList>
    </citation>
    <scope>NUCLEOTIDE SEQUENCE [LARGE SCALE GENOMIC DNA]</scope>
    <source>
        <strain evidence="3 4">CBS 72588</strain>
    </source>
</reference>
<evidence type="ECO:0000256" key="1">
    <source>
        <dbReference type="ARBA" id="ARBA00024339"/>
    </source>
</evidence>
<comment type="similarity">
    <text evidence="1">Belongs to the PHAF1 family.</text>
</comment>
<dbReference type="AlphaFoldDB" id="A0A0D2AQ74"/>
<dbReference type="STRING" id="215243.A0A0D2AQ74"/>
<dbReference type="PANTHER" id="PTHR13465">
    <property type="entry name" value="UPF0183 PROTEIN"/>
    <property type="match status" value="1"/>
</dbReference>
<dbReference type="HOGENOM" id="CLU_032056_3_0_1"/>
<evidence type="ECO:0000313" key="3">
    <source>
        <dbReference type="EMBL" id="KIW42076.1"/>
    </source>
</evidence>
<dbReference type="RefSeq" id="XP_016262292.1">
    <property type="nucleotide sequence ID" value="XM_016406688.1"/>
</dbReference>
<dbReference type="VEuPathDB" id="FungiDB:PV06_05660"/>
<dbReference type="PANTHER" id="PTHR13465:SF2">
    <property type="entry name" value="PHAGOSOME ASSEMBLY FACTOR 1"/>
    <property type="match status" value="1"/>
</dbReference>
<feature type="compositionally biased region" description="Polar residues" evidence="2">
    <location>
        <begin position="304"/>
        <end position="314"/>
    </location>
</feature>
<evidence type="ECO:0008006" key="5">
    <source>
        <dbReference type="Google" id="ProtNLM"/>
    </source>
</evidence>
<dbReference type="InterPro" id="IPR039156">
    <property type="entry name" value="PHAF1/BROMI"/>
</dbReference>
<dbReference type="OrthoDB" id="411211at2759"/>
<keyword evidence="4" id="KW-1185">Reference proteome</keyword>
<feature type="compositionally biased region" description="Acidic residues" evidence="2">
    <location>
        <begin position="315"/>
        <end position="325"/>
    </location>
</feature>
<proteinExistence type="inferred from homology"/>
<name>A0A0D2AQ74_9EURO</name>
<organism evidence="3 4">
    <name type="scientific">Exophiala oligosperma</name>
    <dbReference type="NCBI Taxonomy" id="215243"/>
    <lineage>
        <taxon>Eukaryota</taxon>
        <taxon>Fungi</taxon>
        <taxon>Dikarya</taxon>
        <taxon>Ascomycota</taxon>
        <taxon>Pezizomycotina</taxon>
        <taxon>Eurotiomycetes</taxon>
        <taxon>Chaetothyriomycetidae</taxon>
        <taxon>Chaetothyriales</taxon>
        <taxon>Herpotrichiellaceae</taxon>
        <taxon>Exophiala</taxon>
    </lineage>
</organism>
<dbReference type="GO" id="GO:0043001">
    <property type="term" value="P:Golgi to plasma membrane protein transport"/>
    <property type="evidence" value="ECO:0007669"/>
    <property type="project" value="TreeGrafter"/>
</dbReference>
<feature type="region of interest" description="Disordered" evidence="2">
    <location>
        <begin position="274"/>
        <end position="330"/>
    </location>
</feature>
<dbReference type="EMBL" id="KN847336">
    <property type="protein sequence ID" value="KIW42076.1"/>
    <property type="molecule type" value="Genomic_DNA"/>
</dbReference>
<evidence type="ECO:0000313" key="4">
    <source>
        <dbReference type="Proteomes" id="UP000053342"/>
    </source>
</evidence>
<accession>A0A0D2AQ74</accession>
<dbReference type="GeneID" id="27357734"/>
<protein>
    <recommendedName>
        <fullName evidence="5">Isoleucyl-tRNA synthetase</fullName>
    </recommendedName>
</protein>